<evidence type="ECO:0000256" key="1">
    <source>
        <dbReference type="SAM" id="MobiDB-lite"/>
    </source>
</evidence>
<comment type="caution">
    <text evidence="2">The sequence shown here is derived from an EMBL/GenBank/DDBJ whole genome shotgun (WGS) entry which is preliminary data.</text>
</comment>
<dbReference type="Proteomes" id="UP001320766">
    <property type="component" value="Unassembled WGS sequence"/>
</dbReference>
<reference evidence="2 3" key="1">
    <citation type="submission" date="2022-06" db="EMBL/GenBank/DDBJ databases">
        <title>Sequencing the genomes of 1000 actinobacteria strains.</title>
        <authorList>
            <person name="Klenk H.-P."/>
        </authorList>
    </citation>
    <scope>NUCLEOTIDE SEQUENCE [LARGE SCALE GENOMIC DNA]</scope>
    <source>
        <strain evidence="2 3">DSM 44170</strain>
    </source>
</reference>
<organism evidence="2 3">
    <name type="scientific">Nonomuraea roseoviolacea subsp. carminata</name>
    <dbReference type="NCBI Taxonomy" id="160689"/>
    <lineage>
        <taxon>Bacteria</taxon>
        <taxon>Bacillati</taxon>
        <taxon>Actinomycetota</taxon>
        <taxon>Actinomycetes</taxon>
        <taxon>Streptosporangiales</taxon>
        <taxon>Streptosporangiaceae</taxon>
        <taxon>Nonomuraea</taxon>
    </lineage>
</organism>
<feature type="region of interest" description="Disordered" evidence="1">
    <location>
        <begin position="1"/>
        <end position="41"/>
    </location>
</feature>
<sequence>MNLRITPPAATRENQRPQAGKQPRHHPRPVLPRSPRGTKGR</sequence>
<proteinExistence type="predicted"/>
<evidence type="ECO:0000313" key="2">
    <source>
        <dbReference type="EMBL" id="MCP2351932.1"/>
    </source>
</evidence>
<keyword evidence="3" id="KW-1185">Reference proteome</keyword>
<evidence type="ECO:0000313" key="3">
    <source>
        <dbReference type="Proteomes" id="UP001320766"/>
    </source>
</evidence>
<protein>
    <submittedName>
        <fullName evidence="2">Uncharacterized protein</fullName>
    </submittedName>
</protein>
<dbReference type="RefSeq" id="WP_301309725.1">
    <property type="nucleotide sequence ID" value="NZ_BAAAVE010000011.1"/>
</dbReference>
<accession>A0ABT1KD43</accession>
<dbReference type="EMBL" id="JAMZEC010000001">
    <property type="protein sequence ID" value="MCP2351932.1"/>
    <property type="molecule type" value="Genomic_DNA"/>
</dbReference>
<name>A0ABT1KD43_9ACTN</name>
<gene>
    <name evidence="2" type="ORF">HD595_008054</name>
</gene>